<accession>A0A072UDX3</accession>
<evidence type="ECO:0000313" key="1">
    <source>
        <dbReference type="EMBL" id="KEH27807.1"/>
    </source>
</evidence>
<gene>
    <name evidence="1" type="ordered locus">MTR_5g038855</name>
</gene>
<dbReference type="AlphaFoldDB" id="A0A072UDX3"/>
<reference evidence="1 3" key="2">
    <citation type="journal article" date="2014" name="BMC Genomics">
        <title>An improved genome release (version Mt4.0) for the model legume Medicago truncatula.</title>
        <authorList>
            <person name="Tang H."/>
            <person name="Krishnakumar V."/>
            <person name="Bidwell S."/>
            <person name="Rosen B."/>
            <person name="Chan A."/>
            <person name="Zhou S."/>
            <person name="Gentzbittel L."/>
            <person name="Childs K.L."/>
            <person name="Yandell M."/>
            <person name="Gundlach H."/>
            <person name="Mayer K.F."/>
            <person name="Schwartz D.C."/>
            <person name="Town C.D."/>
        </authorList>
    </citation>
    <scope>GENOME REANNOTATION</scope>
    <source>
        <strain evidence="1">A17</strain>
        <strain evidence="2 3">cv. Jemalong A17</strain>
    </source>
</reference>
<protein>
    <submittedName>
        <fullName evidence="1 2">Uncharacterized protein</fullName>
    </submittedName>
</protein>
<keyword evidence="3" id="KW-1185">Reference proteome</keyword>
<dbReference type="HOGENOM" id="CLU_2945206_0_0_1"/>
<organism evidence="1 3">
    <name type="scientific">Medicago truncatula</name>
    <name type="common">Barrel medic</name>
    <name type="synonym">Medicago tribuloides</name>
    <dbReference type="NCBI Taxonomy" id="3880"/>
    <lineage>
        <taxon>Eukaryota</taxon>
        <taxon>Viridiplantae</taxon>
        <taxon>Streptophyta</taxon>
        <taxon>Embryophyta</taxon>
        <taxon>Tracheophyta</taxon>
        <taxon>Spermatophyta</taxon>
        <taxon>Magnoliopsida</taxon>
        <taxon>eudicotyledons</taxon>
        <taxon>Gunneridae</taxon>
        <taxon>Pentapetalae</taxon>
        <taxon>rosids</taxon>
        <taxon>fabids</taxon>
        <taxon>Fabales</taxon>
        <taxon>Fabaceae</taxon>
        <taxon>Papilionoideae</taxon>
        <taxon>50 kb inversion clade</taxon>
        <taxon>NPAAA clade</taxon>
        <taxon>Hologalegina</taxon>
        <taxon>IRL clade</taxon>
        <taxon>Trifolieae</taxon>
        <taxon>Medicago</taxon>
    </lineage>
</organism>
<evidence type="ECO:0000313" key="2">
    <source>
        <dbReference type="EnsemblPlants" id="KEH27807"/>
    </source>
</evidence>
<dbReference type="EnsemblPlants" id="KEH27807">
    <property type="protein sequence ID" value="KEH27807"/>
    <property type="gene ID" value="MTR_5g038855"/>
</dbReference>
<evidence type="ECO:0000313" key="3">
    <source>
        <dbReference type="Proteomes" id="UP000002051"/>
    </source>
</evidence>
<name>A0A072UDX3_MEDTR</name>
<dbReference type="EMBL" id="CM001221">
    <property type="protein sequence ID" value="KEH27807.1"/>
    <property type="molecule type" value="Genomic_DNA"/>
</dbReference>
<sequence>MAVPPTKGSTQKQSCTLRLLNNASIEPILALTNLEKVKNLNPSASGENVLIKACEKIIKL</sequence>
<proteinExistence type="predicted"/>
<dbReference type="Proteomes" id="UP000002051">
    <property type="component" value="Chromosome 5"/>
</dbReference>
<reference evidence="1 3" key="1">
    <citation type="journal article" date="2011" name="Nature">
        <title>The Medicago genome provides insight into the evolution of rhizobial symbioses.</title>
        <authorList>
            <person name="Young N.D."/>
            <person name="Debelle F."/>
            <person name="Oldroyd G.E."/>
            <person name="Geurts R."/>
            <person name="Cannon S.B."/>
            <person name="Udvardi M.K."/>
            <person name="Benedito V.A."/>
            <person name="Mayer K.F."/>
            <person name="Gouzy J."/>
            <person name="Schoof H."/>
            <person name="Van de Peer Y."/>
            <person name="Proost S."/>
            <person name="Cook D.R."/>
            <person name="Meyers B.C."/>
            <person name="Spannagl M."/>
            <person name="Cheung F."/>
            <person name="De Mita S."/>
            <person name="Krishnakumar V."/>
            <person name="Gundlach H."/>
            <person name="Zhou S."/>
            <person name="Mudge J."/>
            <person name="Bharti A.K."/>
            <person name="Murray J.D."/>
            <person name="Naoumkina M.A."/>
            <person name="Rosen B."/>
            <person name="Silverstein K.A."/>
            <person name="Tang H."/>
            <person name="Rombauts S."/>
            <person name="Zhao P.X."/>
            <person name="Zhou P."/>
            <person name="Barbe V."/>
            <person name="Bardou P."/>
            <person name="Bechner M."/>
            <person name="Bellec A."/>
            <person name="Berger A."/>
            <person name="Berges H."/>
            <person name="Bidwell S."/>
            <person name="Bisseling T."/>
            <person name="Choisne N."/>
            <person name="Couloux A."/>
            <person name="Denny R."/>
            <person name="Deshpande S."/>
            <person name="Dai X."/>
            <person name="Doyle J.J."/>
            <person name="Dudez A.M."/>
            <person name="Farmer A.D."/>
            <person name="Fouteau S."/>
            <person name="Franken C."/>
            <person name="Gibelin C."/>
            <person name="Gish J."/>
            <person name="Goldstein S."/>
            <person name="Gonzalez A.J."/>
            <person name="Green P.J."/>
            <person name="Hallab A."/>
            <person name="Hartog M."/>
            <person name="Hua A."/>
            <person name="Humphray S.J."/>
            <person name="Jeong D.H."/>
            <person name="Jing Y."/>
            <person name="Jocker A."/>
            <person name="Kenton S.M."/>
            <person name="Kim D.J."/>
            <person name="Klee K."/>
            <person name="Lai H."/>
            <person name="Lang C."/>
            <person name="Lin S."/>
            <person name="Macmil S.L."/>
            <person name="Magdelenat G."/>
            <person name="Matthews L."/>
            <person name="McCorrison J."/>
            <person name="Monaghan E.L."/>
            <person name="Mun J.H."/>
            <person name="Najar F.Z."/>
            <person name="Nicholson C."/>
            <person name="Noirot C."/>
            <person name="O'Bleness M."/>
            <person name="Paule C.R."/>
            <person name="Poulain J."/>
            <person name="Prion F."/>
            <person name="Qin B."/>
            <person name="Qu C."/>
            <person name="Retzel E.F."/>
            <person name="Riddle C."/>
            <person name="Sallet E."/>
            <person name="Samain S."/>
            <person name="Samson N."/>
            <person name="Sanders I."/>
            <person name="Saurat O."/>
            <person name="Scarpelli C."/>
            <person name="Schiex T."/>
            <person name="Segurens B."/>
            <person name="Severin A.J."/>
            <person name="Sherrier D.J."/>
            <person name="Shi R."/>
            <person name="Sims S."/>
            <person name="Singer S.R."/>
            <person name="Sinharoy S."/>
            <person name="Sterck L."/>
            <person name="Viollet A."/>
            <person name="Wang B.B."/>
            <person name="Wang K."/>
            <person name="Wang M."/>
            <person name="Wang X."/>
            <person name="Warfsmann J."/>
            <person name="Weissenbach J."/>
            <person name="White D.D."/>
            <person name="White J.D."/>
            <person name="Wiley G.B."/>
            <person name="Wincker P."/>
            <person name="Xing Y."/>
            <person name="Yang L."/>
            <person name="Yao Z."/>
            <person name="Ying F."/>
            <person name="Zhai J."/>
            <person name="Zhou L."/>
            <person name="Zuber A."/>
            <person name="Denarie J."/>
            <person name="Dixon R.A."/>
            <person name="May G.D."/>
            <person name="Schwartz D.C."/>
            <person name="Rogers J."/>
            <person name="Quetier F."/>
            <person name="Town C.D."/>
            <person name="Roe B.A."/>
        </authorList>
    </citation>
    <scope>NUCLEOTIDE SEQUENCE [LARGE SCALE GENOMIC DNA]</scope>
    <source>
        <strain evidence="1">A17</strain>
        <strain evidence="2 3">cv. Jemalong A17</strain>
    </source>
</reference>
<reference evidence="2" key="3">
    <citation type="submission" date="2015-04" db="UniProtKB">
        <authorList>
            <consortium name="EnsemblPlants"/>
        </authorList>
    </citation>
    <scope>IDENTIFICATION</scope>
    <source>
        <strain evidence="2">cv. Jemalong A17</strain>
    </source>
</reference>